<dbReference type="OrthoDB" id="123497at2759"/>
<dbReference type="SUPFAM" id="SSF53098">
    <property type="entry name" value="Ribonuclease H-like"/>
    <property type="match status" value="1"/>
</dbReference>
<dbReference type="GO" id="GO:0015074">
    <property type="term" value="P:DNA integration"/>
    <property type="evidence" value="ECO:0007669"/>
    <property type="project" value="InterPro"/>
</dbReference>
<keyword evidence="4" id="KW-1185">Reference proteome</keyword>
<dbReference type="InterPro" id="IPR001584">
    <property type="entry name" value="Integrase_cat-core"/>
</dbReference>
<name>A0A329R9B9_9STRA</name>
<dbReference type="Gene3D" id="2.40.50.40">
    <property type="match status" value="1"/>
</dbReference>
<dbReference type="PANTHER" id="PTHR37984:SF5">
    <property type="entry name" value="PROTEIN NYNRIN-LIKE"/>
    <property type="match status" value="1"/>
</dbReference>
<dbReference type="Pfam" id="PF24626">
    <property type="entry name" value="SH3_Tf2-1"/>
    <property type="match status" value="1"/>
</dbReference>
<evidence type="ECO:0000259" key="2">
    <source>
        <dbReference type="PROSITE" id="PS50994"/>
    </source>
</evidence>
<dbReference type="InterPro" id="IPR012337">
    <property type="entry name" value="RNaseH-like_sf"/>
</dbReference>
<dbReference type="VEuPathDB" id="FungiDB:PC110_g22486"/>
<dbReference type="PANTHER" id="PTHR37984">
    <property type="entry name" value="PROTEIN CBG26694"/>
    <property type="match status" value="1"/>
</dbReference>
<comment type="caution">
    <text evidence="3">The sequence shown here is derived from an EMBL/GenBank/DDBJ whole genome shotgun (WGS) entry which is preliminary data.</text>
</comment>
<evidence type="ECO:0008006" key="5">
    <source>
        <dbReference type="Google" id="ProtNLM"/>
    </source>
</evidence>
<dbReference type="GO" id="GO:0003676">
    <property type="term" value="F:nucleic acid binding"/>
    <property type="evidence" value="ECO:0007669"/>
    <property type="project" value="InterPro"/>
</dbReference>
<dbReference type="InterPro" id="IPR000953">
    <property type="entry name" value="Chromo/chromo_shadow_dom"/>
</dbReference>
<protein>
    <recommendedName>
        <fullName evidence="5">Integrase catalytic domain-containing protein</fullName>
    </recommendedName>
</protein>
<feature type="domain" description="Chromo" evidence="1">
    <location>
        <begin position="297"/>
        <end position="340"/>
    </location>
</feature>
<dbReference type="STRING" id="29920.A0A329R9B9"/>
<evidence type="ECO:0000313" key="3">
    <source>
        <dbReference type="EMBL" id="RAW21071.1"/>
    </source>
</evidence>
<evidence type="ECO:0000313" key="4">
    <source>
        <dbReference type="Proteomes" id="UP000251314"/>
    </source>
</evidence>
<dbReference type="EMBL" id="MJFZ01002080">
    <property type="protein sequence ID" value="RAW21071.1"/>
    <property type="molecule type" value="Genomic_DNA"/>
</dbReference>
<dbReference type="Proteomes" id="UP000251314">
    <property type="component" value="Unassembled WGS sequence"/>
</dbReference>
<evidence type="ECO:0000259" key="1">
    <source>
        <dbReference type="PROSITE" id="PS50013"/>
    </source>
</evidence>
<accession>A0A329R9B9</accession>
<sequence length="386" mass="42920">MDFMTQLPTTAPGHDAVMVIVDRLAKRGHFIAARTDALATDTARLFRDCYQRLHGLPSTIVSDRDTTFTPQLWQAIMKLQGTMLRLSTAFQPFTVGQSEITIKFVNEYIRHFISPHHDDWDSLLALGEFAYNSREHSSIGMSPFMADLDYQPRSVMDCVVASARPSQASKFVTHQQAMLAEAQDAMAAAQQHWHAAYDQNRRHVWFNVGESVLLNTKGLDLAHLDTDGKRNFASRFIGPNKILQSTGPDTCKLALPPGLRLHPEYHSSRLRPYTHDDDPTRTTRVQPVLTADGTEGHLVDSIIQHRRRKGVLQFKVKWLITSFGSSWEPVTNLRQVTELVRLSSCHTCNGPSKGGSVTEIASLAALQSSVASPATVQHSGPVTVLS</sequence>
<dbReference type="InterPro" id="IPR056924">
    <property type="entry name" value="SH3_Tf2-1"/>
</dbReference>
<proteinExistence type="predicted"/>
<dbReference type="PROSITE" id="PS50994">
    <property type="entry name" value="INTEGRASE"/>
    <property type="match status" value="1"/>
</dbReference>
<dbReference type="InterPro" id="IPR036397">
    <property type="entry name" value="RNaseH_sf"/>
</dbReference>
<dbReference type="InterPro" id="IPR050951">
    <property type="entry name" value="Retrovirus_Pol_polyprotein"/>
</dbReference>
<dbReference type="CDD" id="cd00024">
    <property type="entry name" value="CD_CSD"/>
    <property type="match status" value="1"/>
</dbReference>
<feature type="domain" description="Integrase catalytic" evidence="2">
    <location>
        <begin position="1"/>
        <end position="151"/>
    </location>
</feature>
<dbReference type="PROSITE" id="PS50013">
    <property type="entry name" value="CHROMO_2"/>
    <property type="match status" value="1"/>
</dbReference>
<reference evidence="3 4" key="1">
    <citation type="submission" date="2018-01" db="EMBL/GenBank/DDBJ databases">
        <title>Draft genome of the strawberry crown rot pathogen Phytophthora cactorum.</title>
        <authorList>
            <person name="Armitage A.D."/>
            <person name="Lysoe E."/>
            <person name="Nellist C.F."/>
            <person name="Harrison R.J."/>
            <person name="Brurberg M.B."/>
        </authorList>
    </citation>
    <scope>NUCLEOTIDE SEQUENCE [LARGE SCALE GENOMIC DNA]</scope>
    <source>
        <strain evidence="3 4">10300</strain>
    </source>
</reference>
<organism evidence="3 4">
    <name type="scientific">Phytophthora cactorum</name>
    <dbReference type="NCBI Taxonomy" id="29920"/>
    <lineage>
        <taxon>Eukaryota</taxon>
        <taxon>Sar</taxon>
        <taxon>Stramenopiles</taxon>
        <taxon>Oomycota</taxon>
        <taxon>Peronosporomycetes</taxon>
        <taxon>Peronosporales</taxon>
        <taxon>Peronosporaceae</taxon>
        <taxon>Phytophthora</taxon>
    </lineage>
</organism>
<dbReference type="SUPFAM" id="SSF54160">
    <property type="entry name" value="Chromo domain-like"/>
    <property type="match status" value="1"/>
</dbReference>
<dbReference type="InterPro" id="IPR016197">
    <property type="entry name" value="Chromo-like_dom_sf"/>
</dbReference>
<dbReference type="AlphaFoldDB" id="A0A329R9B9"/>
<dbReference type="Gene3D" id="3.30.420.10">
    <property type="entry name" value="Ribonuclease H-like superfamily/Ribonuclease H"/>
    <property type="match status" value="1"/>
</dbReference>
<gene>
    <name evidence="3" type="ORF">PC110_g22486</name>
</gene>